<dbReference type="AlphaFoldDB" id="A0A1M5Q5P8"/>
<evidence type="ECO:0000313" key="2">
    <source>
        <dbReference type="Proteomes" id="UP000184112"/>
    </source>
</evidence>
<accession>A0A1M5Q5P8</accession>
<evidence type="ECO:0008006" key="3">
    <source>
        <dbReference type="Google" id="ProtNLM"/>
    </source>
</evidence>
<dbReference type="Proteomes" id="UP000184112">
    <property type="component" value="Unassembled WGS sequence"/>
</dbReference>
<protein>
    <recommendedName>
        <fullName evidence="3">N-acetyltransferase</fullName>
    </recommendedName>
</protein>
<reference evidence="1 2" key="1">
    <citation type="submission" date="2016-11" db="EMBL/GenBank/DDBJ databases">
        <authorList>
            <person name="Jaros S."/>
            <person name="Januszkiewicz K."/>
            <person name="Wedrychowicz H."/>
        </authorList>
    </citation>
    <scope>NUCLEOTIDE SEQUENCE [LARGE SCALE GENOMIC DNA]</scope>
    <source>
        <strain evidence="1 2">DSM 6792</strain>
    </source>
</reference>
<sequence length="155" mass="17851">MTIQETSSGKIYNVEILPVEDIDFKSIDKKRFFFDWKTERAYEIYKLKIINSNDILGIISLERIPEEWRVHIRLLTVSLENKGANKIFDNIAANLITHAAKIAVAEYAELACVSLKPKSNIAQHYIDKYNMNITGMTLSLEVPEILNLINTYDNE</sequence>
<proteinExistence type="predicted"/>
<organism evidence="1 2">
    <name type="scientific">Flavobacterium johnsoniae</name>
    <name type="common">Cytophaga johnsonae</name>
    <dbReference type="NCBI Taxonomy" id="986"/>
    <lineage>
        <taxon>Bacteria</taxon>
        <taxon>Pseudomonadati</taxon>
        <taxon>Bacteroidota</taxon>
        <taxon>Flavobacteriia</taxon>
        <taxon>Flavobacteriales</taxon>
        <taxon>Flavobacteriaceae</taxon>
        <taxon>Flavobacterium</taxon>
    </lineage>
</organism>
<name>A0A1M5Q5P8_FLAJO</name>
<dbReference type="RefSeq" id="WP_073409927.1">
    <property type="nucleotide sequence ID" value="NZ_FQWH01000006.1"/>
</dbReference>
<dbReference type="EMBL" id="FQWH01000006">
    <property type="protein sequence ID" value="SHH09069.1"/>
    <property type="molecule type" value="Genomic_DNA"/>
</dbReference>
<evidence type="ECO:0000313" key="1">
    <source>
        <dbReference type="EMBL" id="SHH09069.1"/>
    </source>
</evidence>
<gene>
    <name evidence="1" type="ORF">SAMN05444388_106187</name>
</gene>